<dbReference type="Gene3D" id="3.30.420.10">
    <property type="entry name" value="Ribonuclease H-like superfamily/Ribonuclease H"/>
    <property type="match status" value="1"/>
</dbReference>
<dbReference type="PANTHER" id="PTHR47723">
    <property type="entry name" value="OS05G0353850 PROTEIN"/>
    <property type="match status" value="1"/>
</dbReference>
<name>A0A7J7M0F6_9MAGN</name>
<accession>A0A7J7M0F6</accession>
<dbReference type="InterPro" id="IPR036397">
    <property type="entry name" value="RNaseH_sf"/>
</dbReference>
<dbReference type="AlphaFoldDB" id="A0A7J7M0F6"/>
<comment type="caution">
    <text evidence="2">The sequence shown here is derived from an EMBL/GenBank/DDBJ whole genome shotgun (WGS) entry which is preliminary data.</text>
</comment>
<reference evidence="2 3" key="1">
    <citation type="journal article" date="2020" name="IScience">
        <title>Genome Sequencing of the Endangered Kingdonia uniflora (Circaeasteraceae, Ranunculales) Reveals Potential Mechanisms of Evolutionary Specialization.</title>
        <authorList>
            <person name="Sun Y."/>
            <person name="Deng T."/>
            <person name="Zhang A."/>
            <person name="Moore M.J."/>
            <person name="Landis J.B."/>
            <person name="Lin N."/>
            <person name="Zhang H."/>
            <person name="Zhang X."/>
            <person name="Huang J."/>
            <person name="Zhang X."/>
            <person name="Sun H."/>
            <person name="Wang H."/>
        </authorList>
    </citation>
    <scope>NUCLEOTIDE SEQUENCE [LARGE SCALE GENOMIC DNA]</scope>
    <source>
        <strain evidence="2">TB1705</strain>
        <tissue evidence="2">Leaf</tissue>
    </source>
</reference>
<dbReference type="EMBL" id="JACGCM010001848">
    <property type="protein sequence ID" value="KAF6148322.1"/>
    <property type="molecule type" value="Genomic_DNA"/>
</dbReference>
<dbReference type="InterPro" id="IPR053151">
    <property type="entry name" value="RNase_H-like"/>
</dbReference>
<organism evidence="2 3">
    <name type="scientific">Kingdonia uniflora</name>
    <dbReference type="NCBI Taxonomy" id="39325"/>
    <lineage>
        <taxon>Eukaryota</taxon>
        <taxon>Viridiplantae</taxon>
        <taxon>Streptophyta</taxon>
        <taxon>Embryophyta</taxon>
        <taxon>Tracheophyta</taxon>
        <taxon>Spermatophyta</taxon>
        <taxon>Magnoliopsida</taxon>
        <taxon>Ranunculales</taxon>
        <taxon>Circaeasteraceae</taxon>
        <taxon>Kingdonia</taxon>
    </lineage>
</organism>
<proteinExistence type="predicted"/>
<dbReference type="GO" id="GO:0003676">
    <property type="term" value="F:nucleic acid binding"/>
    <property type="evidence" value="ECO:0007669"/>
    <property type="project" value="InterPro"/>
</dbReference>
<dbReference type="CDD" id="cd06222">
    <property type="entry name" value="RNase_H_like"/>
    <property type="match status" value="1"/>
</dbReference>
<keyword evidence="3" id="KW-1185">Reference proteome</keyword>
<dbReference type="InterPro" id="IPR002156">
    <property type="entry name" value="RNaseH_domain"/>
</dbReference>
<dbReference type="Proteomes" id="UP000541444">
    <property type="component" value="Unassembled WGS sequence"/>
</dbReference>
<dbReference type="GO" id="GO:0004523">
    <property type="term" value="F:RNA-DNA hybrid ribonuclease activity"/>
    <property type="evidence" value="ECO:0007669"/>
    <property type="project" value="InterPro"/>
</dbReference>
<dbReference type="PANTHER" id="PTHR47723:SF19">
    <property type="entry name" value="POLYNUCLEOTIDYL TRANSFERASE, RIBONUCLEASE H-LIKE SUPERFAMILY PROTEIN"/>
    <property type="match status" value="1"/>
</dbReference>
<dbReference type="InterPro" id="IPR012337">
    <property type="entry name" value="RNaseH-like_sf"/>
</dbReference>
<evidence type="ECO:0000313" key="3">
    <source>
        <dbReference type="Proteomes" id="UP000541444"/>
    </source>
</evidence>
<gene>
    <name evidence="2" type="ORF">GIB67_025541</name>
</gene>
<evidence type="ECO:0000313" key="2">
    <source>
        <dbReference type="EMBL" id="KAF6148322.1"/>
    </source>
</evidence>
<dbReference type="InterPro" id="IPR044730">
    <property type="entry name" value="RNase_H-like_dom_plant"/>
</dbReference>
<protein>
    <recommendedName>
        <fullName evidence="1">RNase H type-1 domain-containing protein</fullName>
    </recommendedName>
</protein>
<feature type="domain" description="RNase H type-1" evidence="1">
    <location>
        <begin position="59"/>
        <end position="135"/>
    </location>
</feature>
<dbReference type="Pfam" id="PF13456">
    <property type="entry name" value="RVT_3"/>
    <property type="match status" value="1"/>
</dbReference>
<evidence type="ECO:0000259" key="1">
    <source>
        <dbReference type="Pfam" id="PF13456"/>
    </source>
</evidence>
<sequence>MVAILHDQVKDHKTWSLIMFPIGTGTAKGKAVDLQGDLRHWNCMVGSLIMPLINMYKLNTDGSARGSSGLCGCGGVVRNHNGELVFAYSVGLGTGTNNMAELYRQLIDLRHCITHNWFPLVVEVDSLMIANWYNGIGIIEGSSSCNKANKNGRGYAKPWSEWDNGKFKILEWNEDCQPLGPNEPKLMSHLGGDYYQMAWFHYLLTSKMVRRNGLHLLAKDDVITEDKAADIRPRESRQYPTTWDQNFEVASIFHRLLCGLLKGNSDCNFVKDSFALEVVCVTMVRIRSQRAHQAADGHFHIKVVELHERYFCRLPYEAILPQWSLNMTGLDDEGKRAEYDHFFWCDVFRRSLLSATVQELTVRQLVCDKIVEEDVRAARGKIILCGEANYRGCFRCDWRA</sequence>
<dbReference type="SUPFAM" id="SSF53098">
    <property type="entry name" value="Ribonuclease H-like"/>
    <property type="match status" value="1"/>
</dbReference>